<keyword evidence="3" id="KW-0325">Glycoprotein</keyword>
<evidence type="ECO:0000313" key="9">
    <source>
        <dbReference type="Proteomes" id="UP000325577"/>
    </source>
</evidence>
<keyword evidence="9" id="KW-1185">Reference proteome</keyword>
<dbReference type="GO" id="GO:0005886">
    <property type="term" value="C:plasma membrane"/>
    <property type="evidence" value="ECO:0007669"/>
    <property type="project" value="TreeGrafter"/>
</dbReference>
<dbReference type="EMBL" id="CM018032">
    <property type="protein sequence ID" value="KAA8547949.1"/>
    <property type="molecule type" value="Genomic_DNA"/>
</dbReference>
<feature type="transmembrane region" description="Helical" evidence="6">
    <location>
        <begin position="7"/>
        <end position="28"/>
    </location>
</feature>
<dbReference type="InterPro" id="IPR039391">
    <property type="entry name" value="Phytocyanin-like"/>
</dbReference>
<dbReference type="PANTHER" id="PTHR33021">
    <property type="entry name" value="BLUE COPPER PROTEIN"/>
    <property type="match status" value="1"/>
</dbReference>
<proteinExistence type="inferred from homology"/>
<organism evidence="8 9">
    <name type="scientific">Nyssa sinensis</name>
    <dbReference type="NCBI Taxonomy" id="561372"/>
    <lineage>
        <taxon>Eukaryota</taxon>
        <taxon>Viridiplantae</taxon>
        <taxon>Streptophyta</taxon>
        <taxon>Embryophyta</taxon>
        <taxon>Tracheophyta</taxon>
        <taxon>Spermatophyta</taxon>
        <taxon>Magnoliopsida</taxon>
        <taxon>eudicotyledons</taxon>
        <taxon>Gunneridae</taxon>
        <taxon>Pentapetalae</taxon>
        <taxon>asterids</taxon>
        <taxon>Cornales</taxon>
        <taxon>Nyssaceae</taxon>
        <taxon>Nyssa</taxon>
    </lineage>
</organism>
<dbReference type="Proteomes" id="UP000325577">
    <property type="component" value="Linkage Group LG1"/>
</dbReference>
<evidence type="ECO:0000256" key="2">
    <source>
        <dbReference type="ARBA" id="ARBA00023157"/>
    </source>
</evidence>
<dbReference type="OrthoDB" id="676939at2759"/>
<reference evidence="8 9" key="1">
    <citation type="submission" date="2019-09" db="EMBL/GenBank/DDBJ databases">
        <title>A chromosome-level genome assembly of the Chinese tupelo Nyssa sinensis.</title>
        <authorList>
            <person name="Yang X."/>
            <person name="Kang M."/>
            <person name="Yang Y."/>
            <person name="Xiong H."/>
            <person name="Wang M."/>
            <person name="Zhang Z."/>
            <person name="Wang Z."/>
            <person name="Wu H."/>
            <person name="Ma T."/>
            <person name="Liu J."/>
            <person name="Xi Z."/>
        </authorList>
    </citation>
    <scope>NUCLEOTIDE SEQUENCE [LARGE SCALE GENOMIC DNA]</scope>
    <source>
        <strain evidence="8">J267</strain>
        <tissue evidence="8">Leaf</tissue>
    </source>
</reference>
<dbReference type="Pfam" id="PF02298">
    <property type="entry name" value="Cu_bind_like"/>
    <property type="match status" value="1"/>
</dbReference>
<name>A0A5J5BYF4_9ASTE</name>
<keyword evidence="6" id="KW-0812">Transmembrane</keyword>
<evidence type="ECO:0000256" key="6">
    <source>
        <dbReference type="SAM" id="Phobius"/>
    </source>
</evidence>
<comment type="similarity">
    <text evidence="4">Belongs to the early nodulin-like (ENODL) family.</text>
</comment>
<evidence type="ECO:0000256" key="1">
    <source>
        <dbReference type="ARBA" id="ARBA00022729"/>
    </source>
</evidence>
<dbReference type="FunFam" id="2.60.40.420:FF:000018">
    <property type="entry name" value="Lamin-like protein"/>
    <property type="match status" value="1"/>
</dbReference>
<dbReference type="SUPFAM" id="SSF49503">
    <property type="entry name" value="Cupredoxins"/>
    <property type="match status" value="1"/>
</dbReference>
<evidence type="ECO:0000313" key="8">
    <source>
        <dbReference type="EMBL" id="KAA8547949.1"/>
    </source>
</evidence>
<protein>
    <recommendedName>
        <fullName evidence="7">Phytocyanin domain-containing protein</fullName>
    </recommendedName>
</protein>
<keyword evidence="1" id="KW-0732">Signal</keyword>
<dbReference type="AlphaFoldDB" id="A0A5J5BYF4"/>
<dbReference type="PANTHER" id="PTHR33021:SF547">
    <property type="entry name" value="OS03G0758500 PROTEIN"/>
    <property type="match status" value="1"/>
</dbReference>
<evidence type="ECO:0000259" key="7">
    <source>
        <dbReference type="PROSITE" id="PS51485"/>
    </source>
</evidence>
<keyword evidence="6" id="KW-0472">Membrane</keyword>
<sequence>MEGLGKGVFFWLMIMAGMLACAVSRSPVLHKVGGKYGWTQNINYTEWSIHEQFYVGDWLYFVFDKRYYNVLEVNETNYEQCNDQNFIMNITRGGRDVFNLTEAKPFYFLSSGGYCYGGMKVAVNVEEFIPSPAPAPAKNSSPTKNGYQIMVPIMVLIALSSAFLLKLY</sequence>
<gene>
    <name evidence="8" type="ORF">F0562_004378</name>
</gene>
<keyword evidence="2" id="KW-1015">Disulfide bond</keyword>
<dbReference type="GO" id="GO:0009055">
    <property type="term" value="F:electron transfer activity"/>
    <property type="evidence" value="ECO:0007669"/>
    <property type="project" value="InterPro"/>
</dbReference>
<dbReference type="PROSITE" id="PS51485">
    <property type="entry name" value="PHYTOCYANIN"/>
    <property type="match status" value="1"/>
</dbReference>
<dbReference type="PROSITE" id="PS51257">
    <property type="entry name" value="PROKAR_LIPOPROTEIN"/>
    <property type="match status" value="1"/>
</dbReference>
<evidence type="ECO:0000256" key="3">
    <source>
        <dbReference type="ARBA" id="ARBA00023180"/>
    </source>
</evidence>
<evidence type="ECO:0000256" key="5">
    <source>
        <dbReference type="ARBA" id="ARBA00037626"/>
    </source>
</evidence>
<dbReference type="InterPro" id="IPR008972">
    <property type="entry name" value="Cupredoxin"/>
</dbReference>
<dbReference type="InterPro" id="IPR003245">
    <property type="entry name" value="Phytocyanin_dom"/>
</dbReference>
<dbReference type="Gene3D" id="2.60.40.420">
    <property type="entry name" value="Cupredoxins - blue copper proteins"/>
    <property type="match status" value="1"/>
</dbReference>
<accession>A0A5J5BYF4</accession>
<feature type="transmembrane region" description="Helical" evidence="6">
    <location>
        <begin position="146"/>
        <end position="165"/>
    </location>
</feature>
<comment type="function">
    <text evidence="5">May act as a carbohydrate transporter.</text>
</comment>
<keyword evidence="6" id="KW-1133">Transmembrane helix</keyword>
<feature type="domain" description="Phytocyanin" evidence="7">
    <location>
        <begin position="28"/>
        <end position="127"/>
    </location>
</feature>
<evidence type="ECO:0000256" key="4">
    <source>
        <dbReference type="ARBA" id="ARBA00035011"/>
    </source>
</evidence>